<feature type="compositionally biased region" description="Low complexity" evidence="1">
    <location>
        <begin position="277"/>
        <end position="297"/>
    </location>
</feature>
<dbReference type="AlphaFoldDB" id="A0A9P5Q1T9"/>
<name>A0A9P5Q1T9_9AGAR</name>
<dbReference type="EMBL" id="JADNRY010000020">
    <property type="protein sequence ID" value="KAF9073102.1"/>
    <property type="molecule type" value="Genomic_DNA"/>
</dbReference>
<protein>
    <submittedName>
        <fullName evidence="2">Uncharacterized protein</fullName>
    </submittedName>
</protein>
<dbReference type="OrthoDB" id="3048809at2759"/>
<feature type="compositionally biased region" description="Polar residues" evidence="1">
    <location>
        <begin position="192"/>
        <end position="211"/>
    </location>
</feature>
<feature type="compositionally biased region" description="Polar residues" evidence="1">
    <location>
        <begin position="121"/>
        <end position="134"/>
    </location>
</feature>
<feature type="compositionally biased region" description="Low complexity" evidence="1">
    <location>
        <begin position="90"/>
        <end position="105"/>
    </location>
</feature>
<gene>
    <name evidence="2" type="ORF">BDP27DRAFT_354775</name>
</gene>
<evidence type="ECO:0000313" key="3">
    <source>
        <dbReference type="Proteomes" id="UP000772434"/>
    </source>
</evidence>
<feature type="region of interest" description="Disordered" evidence="1">
    <location>
        <begin position="48"/>
        <end position="297"/>
    </location>
</feature>
<evidence type="ECO:0000256" key="1">
    <source>
        <dbReference type="SAM" id="MobiDB-lite"/>
    </source>
</evidence>
<reference evidence="2" key="1">
    <citation type="submission" date="2020-11" db="EMBL/GenBank/DDBJ databases">
        <authorList>
            <consortium name="DOE Joint Genome Institute"/>
            <person name="Ahrendt S."/>
            <person name="Riley R."/>
            <person name="Andreopoulos W."/>
            <person name="Labutti K."/>
            <person name="Pangilinan J."/>
            <person name="Ruiz-Duenas F.J."/>
            <person name="Barrasa J.M."/>
            <person name="Sanchez-Garcia M."/>
            <person name="Camarero S."/>
            <person name="Miyauchi S."/>
            <person name="Serrano A."/>
            <person name="Linde D."/>
            <person name="Babiker R."/>
            <person name="Drula E."/>
            <person name="Ayuso-Fernandez I."/>
            <person name="Pacheco R."/>
            <person name="Padilla G."/>
            <person name="Ferreira P."/>
            <person name="Barriuso J."/>
            <person name="Kellner H."/>
            <person name="Castanera R."/>
            <person name="Alfaro M."/>
            <person name="Ramirez L."/>
            <person name="Pisabarro A.G."/>
            <person name="Kuo A."/>
            <person name="Tritt A."/>
            <person name="Lipzen A."/>
            <person name="He G."/>
            <person name="Yan M."/>
            <person name="Ng V."/>
            <person name="Cullen D."/>
            <person name="Martin F."/>
            <person name="Rosso M.-N."/>
            <person name="Henrissat B."/>
            <person name="Hibbett D."/>
            <person name="Martinez A.T."/>
            <person name="Grigoriev I.V."/>
        </authorList>
    </citation>
    <scope>NUCLEOTIDE SEQUENCE</scope>
    <source>
        <strain evidence="2">AH 40177</strain>
    </source>
</reference>
<organism evidence="2 3">
    <name type="scientific">Rhodocollybia butyracea</name>
    <dbReference type="NCBI Taxonomy" id="206335"/>
    <lineage>
        <taxon>Eukaryota</taxon>
        <taxon>Fungi</taxon>
        <taxon>Dikarya</taxon>
        <taxon>Basidiomycota</taxon>
        <taxon>Agaricomycotina</taxon>
        <taxon>Agaricomycetes</taxon>
        <taxon>Agaricomycetidae</taxon>
        <taxon>Agaricales</taxon>
        <taxon>Marasmiineae</taxon>
        <taxon>Omphalotaceae</taxon>
        <taxon>Rhodocollybia</taxon>
    </lineage>
</organism>
<feature type="compositionally biased region" description="Basic and acidic residues" evidence="1">
    <location>
        <begin position="420"/>
        <end position="431"/>
    </location>
</feature>
<evidence type="ECO:0000313" key="2">
    <source>
        <dbReference type="EMBL" id="KAF9073102.1"/>
    </source>
</evidence>
<comment type="caution">
    <text evidence="2">The sequence shown here is derived from an EMBL/GenBank/DDBJ whole genome shotgun (WGS) entry which is preliminary data.</text>
</comment>
<dbReference type="Proteomes" id="UP000772434">
    <property type="component" value="Unassembled WGS sequence"/>
</dbReference>
<proteinExistence type="predicted"/>
<sequence length="629" mass="67481">MDEASSANCMQGSVTFNLGWELDTSGLGSTIVKHSEAGRGGEVVNYGNSSHLRSPVSLPRHALDGVQDGSDHQPAYGLLPPLMARNFTVSSTTSSQSTTRGRTSTPGDPRLRNVPRPTYERNFSQSSYTTPYTASTRSSRNSSQPKSSFAMGTAGGRASGVVNGSLGGPRPQPPKRGNTYSQPRPDKYSVSYVPSTSARSSPASNLSTVQSPPVMHPIQDTPSHRPYPRPARARSTTTAGVSMEEEDKRVGARPPMPGRPHSQTTQLHRNETLKNDTSSVSSSKDSSSGSSTAGSTITVHAPIPLRAVSGNIEASDVHKSSPPPLLPPLALPLQPLPLLTAPKTHDPVLQSELNGLAEHVNWLSTQKPVVEASDIGQDPQTPEIRPQQPPRSQVRQASYQQQRFQSPKSNRRRTVSTVERASKNADKENKENAGTGTGDESWSYVIADETTVGKNLFADTGNLKHAVGVTEDRNGGKVKKDKRPRRENSLIIWSIVNILTGQIFFLVSAPPLETSPPLNRKGSTISALGSPIAFSPPMNSISTKAGLASPVVGEFKGWLTSLFGWSSKNSAHSILYSTSDVSKTRRDLLNLLASFGVVVDAHPSEPGVIPTVPRSVVESKNRLQMCRHT</sequence>
<feature type="region of interest" description="Disordered" evidence="1">
    <location>
        <begin position="374"/>
        <end position="440"/>
    </location>
</feature>
<accession>A0A9P5Q1T9</accession>
<keyword evidence="3" id="KW-1185">Reference proteome</keyword>
<feature type="compositionally biased region" description="Low complexity" evidence="1">
    <location>
        <begin position="135"/>
        <end position="148"/>
    </location>
</feature>
<feature type="compositionally biased region" description="Polar residues" evidence="1">
    <location>
        <begin position="397"/>
        <end position="408"/>
    </location>
</feature>